<dbReference type="EMBL" id="JBFDAA010000006">
    <property type="protein sequence ID" value="KAL1131440.1"/>
    <property type="molecule type" value="Genomic_DNA"/>
</dbReference>
<dbReference type="AlphaFoldDB" id="A0ABD0YJR2"/>
<evidence type="ECO:0000313" key="2">
    <source>
        <dbReference type="EMBL" id="KAL1131440.1"/>
    </source>
</evidence>
<dbReference type="Proteomes" id="UP001558652">
    <property type="component" value="Unassembled WGS sequence"/>
</dbReference>
<proteinExistence type="predicted"/>
<sequence>MASYFNFYDVLSHPPKEFMGGKRFSNEKKKWIRQWRSGFLWWSGAIDREEDDMRIGDFGEVLDGELWQHNRRTSDRMPTSRTEAYRLQRHSWSESIAVTGHPSLRHVSRNAMERYVIKFCWKLKKSLGNTHKMLEEACENEHEEGVCEVVAKVLADDQKIQRVAVATELPECVEMEPDFLNNVITGDETWCFEYDPKTKRQSSEWHTPESPKPKNEQIKGYAGKAPETGPASEKGHRCYLGHDNAPSHTALRVREFQAKHNLAILPQPPYRPDMAPSVGLRGTRFGTIEAIQRVPTRALNEVPVEAFQDAYRARQSRWQTSICDLRLAMRLINRQTAELRAGRRDNSDTIYGTFNMEDYYMHPAHNQISRIEAQIQENRVQSRLARGSIMSLDWLRRRQYDAVARYPVEPQLRRQTLRRRRRHEGSGDAKRHHFWRMTTPLEVQAPSLAHQSGPQATPRPAPTPLRILTIPPAIEVPGLARVLPSTRRFDESGRMVHDPTPMMVTSGRLQTIQNYLTMRHNSQ</sequence>
<accession>A0ABD0YJR2</accession>
<comment type="caution">
    <text evidence="2">The sequence shown here is derived from an EMBL/GenBank/DDBJ whole genome shotgun (WGS) entry which is preliminary data.</text>
</comment>
<dbReference type="Gene3D" id="3.30.420.10">
    <property type="entry name" value="Ribonuclease H-like superfamily/Ribonuclease H"/>
    <property type="match status" value="2"/>
</dbReference>
<protein>
    <recommendedName>
        <fullName evidence="4">Transposase</fullName>
    </recommendedName>
</protein>
<dbReference type="InterPro" id="IPR052709">
    <property type="entry name" value="Transposase-MT_Hybrid"/>
</dbReference>
<reference evidence="2 3" key="1">
    <citation type="submission" date="2024-07" db="EMBL/GenBank/DDBJ databases">
        <title>Chromosome-level genome assembly of the water stick insect Ranatra chinensis (Heteroptera: Nepidae).</title>
        <authorList>
            <person name="Liu X."/>
        </authorList>
    </citation>
    <scope>NUCLEOTIDE SEQUENCE [LARGE SCALE GENOMIC DNA]</scope>
    <source>
        <strain evidence="2">Cailab_2021Rc</strain>
        <tissue evidence="2">Muscle</tissue>
    </source>
</reference>
<organism evidence="2 3">
    <name type="scientific">Ranatra chinensis</name>
    <dbReference type="NCBI Taxonomy" id="642074"/>
    <lineage>
        <taxon>Eukaryota</taxon>
        <taxon>Metazoa</taxon>
        <taxon>Ecdysozoa</taxon>
        <taxon>Arthropoda</taxon>
        <taxon>Hexapoda</taxon>
        <taxon>Insecta</taxon>
        <taxon>Pterygota</taxon>
        <taxon>Neoptera</taxon>
        <taxon>Paraneoptera</taxon>
        <taxon>Hemiptera</taxon>
        <taxon>Heteroptera</taxon>
        <taxon>Panheteroptera</taxon>
        <taxon>Nepomorpha</taxon>
        <taxon>Nepidae</taxon>
        <taxon>Ranatrinae</taxon>
        <taxon>Ranatra</taxon>
    </lineage>
</organism>
<gene>
    <name evidence="2" type="ORF">AAG570_011057</name>
</gene>
<dbReference type="PANTHER" id="PTHR46060">
    <property type="entry name" value="MARINER MOS1 TRANSPOSASE-LIKE PROTEIN"/>
    <property type="match status" value="1"/>
</dbReference>
<dbReference type="InterPro" id="IPR036397">
    <property type="entry name" value="RNaseH_sf"/>
</dbReference>
<name>A0ABD0YJR2_9HEMI</name>
<evidence type="ECO:0008006" key="4">
    <source>
        <dbReference type="Google" id="ProtNLM"/>
    </source>
</evidence>
<feature type="compositionally biased region" description="Basic and acidic residues" evidence="1">
    <location>
        <begin position="201"/>
        <end position="217"/>
    </location>
</feature>
<feature type="region of interest" description="Disordered" evidence="1">
    <location>
        <begin position="201"/>
        <end position="235"/>
    </location>
</feature>
<keyword evidence="3" id="KW-1185">Reference proteome</keyword>
<evidence type="ECO:0000256" key="1">
    <source>
        <dbReference type="SAM" id="MobiDB-lite"/>
    </source>
</evidence>
<dbReference type="PANTHER" id="PTHR46060:SF1">
    <property type="entry name" value="MARINER MOS1 TRANSPOSASE-LIKE PROTEIN"/>
    <property type="match status" value="1"/>
</dbReference>
<evidence type="ECO:0000313" key="3">
    <source>
        <dbReference type="Proteomes" id="UP001558652"/>
    </source>
</evidence>